<dbReference type="Proteomes" id="UP000559256">
    <property type="component" value="Unassembled WGS sequence"/>
</dbReference>
<gene>
    <name evidence="4" type="ORF">D9758_011297</name>
</gene>
<accession>A0A8H5FRY1</accession>
<organism evidence="4 5">
    <name type="scientific">Tetrapyrgos nigripes</name>
    <dbReference type="NCBI Taxonomy" id="182062"/>
    <lineage>
        <taxon>Eukaryota</taxon>
        <taxon>Fungi</taxon>
        <taxon>Dikarya</taxon>
        <taxon>Basidiomycota</taxon>
        <taxon>Agaricomycotina</taxon>
        <taxon>Agaricomycetes</taxon>
        <taxon>Agaricomycetidae</taxon>
        <taxon>Agaricales</taxon>
        <taxon>Marasmiineae</taxon>
        <taxon>Marasmiaceae</taxon>
        <taxon>Tetrapyrgos</taxon>
    </lineage>
</organism>
<evidence type="ECO:0000256" key="1">
    <source>
        <dbReference type="ARBA" id="ARBA00022801"/>
    </source>
</evidence>
<dbReference type="Gene3D" id="3.40.50.1820">
    <property type="entry name" value="alpha/beta hydrolase"/>
    <property type="match status" value="1"/>
</dbReference>
<dbReference type="InterPro" id="IPR000073">
    <property type="entry name" value="AB_hydrolase_1"/>
</dbReference>
<keyword evidence="1" id="KW-0378">Hydrolase</keyword>
<reference evidence="4 5" key="1">
    <citation type="journal article" date="2020" name="ISME J.">
        <title>Uncovering the hidden diversity of litter-decomposition mechanisms in mushroom-forming fungi.</title>
        <authorList>
            <person name="Floudas D."/>
            <person name="Bentzer J."/>
            <person name="Ahren D."/>
            <person name="Johansson T."/>
            <person name="Persson P."/>
            <person name="Tunlid A."/>
        </authorList>
    </citation>
    <scope>NUCLEOTIDE SEQUENCE [LARGE SCALE GENOMIC DNA]</scope>
    <source>
        <strain evidence="4 5">CBS 291.85</strain>
    </source>
</reference>
<name>A0A8H5FRY1_9AGAR</name>
<evidence type="ECO:0000313" key="5">
    <source>
        <dbReference type="Proteomes" id="UP000559256"/>
    </source>
</evidence>
<sequence>MSWGPRCSSLPTGAVGFQARCSSTQVFMPSYLRSQSEMPRPAEANISVTVPMIEQLVSSSLLLALTAGASTLLPRVDAPAPFNSSLFKDLNVSRGLNYHYYAVPADTGKSTLLFLHGFPSTSYDWRHQVAFFQDKGYGLLVPDMLGYGGTSKPLDPELYVSSLVTRDIIDILDAEGIEQVVVIGHDWGSKTTSRLANYFPERFHSYAFLSVGYMTPTLFATPFEETLSLNKAVLGYENVGYWDFFSSEGADQIILDHLDSFWDILLTNDTTKTITDWSPLGALEAFIANDTRIPPADYVTPEERAIQMEAFRQGGFAGPVNWYKIAHGTLEGQDDKGIPQENALIHKPLFFGATLRDYVTVSAPISLAGALVASDRSVTIREYNSGHWVQLELPDEVNGDLLEWIEGLSLDA</sequence>
<comment type="caution">
    <text evidence="4">The sequence shown here is derived from an EMBL/GenBank/DDBJ whole genome shotgun (WGS) entry which is preliminary data.</text>
</comment>
<dbReference type="EMBL" id="JAACJM010000095">
    <property type="protein sequence ID" value="KAF5347410.1"/>
    <property type="molecule type" value="Genomic_DNA"/>
</dbReference>
<dbReference type="SUPFAM" id="SSF53474">
    <property type="entry name" value="alpha/beta-Hydrolases"/>
    <property type="match status" value="1"/>
</dbReference>
<dbReference type="PRINTS" id="PR00412">
    <property type="entry name" value="EPOXHYDRLASE"/>
</dbReference>
<dbReference type="OrthoDB" id="408373at2759"/>
<evidence type="ECO:0000313" key="4">
    <source>
        <dbReference type="EMBL" id="KAF5347410.1"/>
    </source>
</evidence>
<dbReference type="GO" id="GO:0016787">
    <property type="term" value="F:hydrolase activity"/>
    <property type="evidence" value="ECO:0007669"/>
    <property type="project" value="UniProtKB-KW"/>
</dbReference>
<dbReference type="InterPro" id="IPR000639">
    <property type="entry name" value="Epox_hydrolase-like"/>
</dbReference>
<comment type="similarity">
    <text evidence="2">Belongs to the AB hydrolase superfamily. Epoxide hydrolase family.</text>
</comment>
<keyword evidence="5" id="KW-1185">Reference proteome</keyword>
<dbReference type="Pfam" id="PF00561">
    <property type="entry name" value="Abhydrolase_1"/>
    <property type="match status" value="1"/>
</dbReference>
<feature type="domain" description="AB hydrolase-1" evidence="3">
    <location>
        <begin position="111"/>
        <end position="216"/>
    </location>
</feature>
<protein>
    <recommendedName>
        <fullName evidence="3">AB hydrolase-1 domain-containing protein</fullName>
    </recommendedName>
</protein>
<evidence type="ECO:0000256" key="2">
    <source>
        <dbReference type="ARBA" id="ARBA00038334"/>
    </source>
</evidence>
<proteinExistence type="inferred from homology"/>
<evidence type="ECO:0000259" key="3">
    <source>
        <dbReference type="Pfam" id="PF00561"/>
    </source>
</evidence>
<dbReference type="PANTHER" id="PTHR43329">
    <property type="entry name" value="EPOXIDE HYDROLASE"/>
    <property type="match status" value="1"/>
</dbReference>
<dbReference type="InterPro" id="IPR029058">
    <property type="entry name" value="AB_hydrolase_fold"/>
</dbReference>
<dbReference type="AlphaFoldDB" id="A0A8H5FRY1"/>